<reference evidence="4" key="1">
    <citation type="submission" date="2018-09" db="EMBL/GenBank/DDBJ databases">
        <authorList>
            <person name="Livingstone P.G."/>
            <person name="Whitworth D.E."/>
        </authorList>
    </citation>
    <scope>NUCLEOTIDE SEQUENCE [LARGE SCALE GENOMIC DNA]</scope>
    <source>
        <strain evidence="4">CA054A</strain>
    </source>
</reference>
<dbReference type="Proteomes" id="UP000268094">
    <property type="component" value="Unassembled WGS sequence"/>
</dbReference>
<feature type="region of interest" description="Disordered" evidence="1">
    <location>
        <begin position="65"/>
        <end position="128"/>
    </location>
</feature>
<sequence length="221" mass="23770">MATGGVRVESEPTGARVVFEDRVLPERTPLVLPPVKPGRYRLVVVKEGYREFRTQIVVPDSGPLVVGPLKLVPMTPSGRPGSETPPPEPPATPTPTPEAGPSGEADSRAPDPAPPEVQEAKVAAPVAREPVVATTATAVPPPEAREAVRPVDRAASVSFVVTPWAEVTCNGRKLGETPFQPVELRVGTYDCKFSNPELKRTLNRRIEVRPIDLNVVTVKFE</sequence>
<evidence type="ECO:0000313" key="4">
    <source>
        <dbReference type="Proteomes" id="UP000268094"/>
    </source>
</evidence>
<evidence type="ECO:0000259" key="2">
    <source>
        <dbReference type="Pfam" id="PF08308"/>
    </source>
</evidence>
<protein>
    <submittedName>
        <fullName evidence="3">PEGA domain-containing protein</fullName>
    </submittedName>
</protein>
<dbReference type="EMBL" id="RAVZ01000618">
    <property type="protein sequence ID" value="RKG68143.1"/>
    <property type="molecule type" value="Genomic_DNA"/>
</dbReference>
<organism evidence="3 4">
    <name type="scientific">Corallococcus terminator</name>
    <dbReference type="NCBI Taxonomy" id="2316733"/>
    <lineage>
        <taxon>Bacteria</taxon>
        <taxon>Pseudomonadati</taxon>
        <taxon>Myxococcota</taxon>
        <taxon>Myxococcia</taxon>
        <taxon>Myxococcales</taxon>
        <taxon>Cystobacterineae</taxon>
        <taxon>Myxococcaceae</taxon>
        <taxon>Corallococcus</taxon>
    </lineage>
</organism>
<dbReference type="OrthoDB" id="8590585at2"/>
<dbReference type="AlphaFoldDB" id="A0A3A8HSC9"/>
<evidence type="ECO:0000256" key="1">
    <source>
        <dbReference type="SAM" id="MobiDB-lite"/>
    </source>
</evidence>
<dbReference type="InterPro" id="IPR013229">
    <property type="entry name" value="PEGA"/>
</dbReference>
<evidence type="ECO:0000313" key="3">
    <source>
        <dbReference type="EMBL" id="RKG68143.1"/>
    </source>
</evidence>
<dbReference type="Pfam" id="PF08308">
    <property type="entry name" value="PEGA"/>
    <property type="match status" value="1"/>
</dbReference>
<feature type="compositionally biased region" description="Pro residues" evidence="1">
    <location>
        <begin position="83"/>
        <end position="98"/>
    </location>
</feature>
<keyword evidence="4" id="KW-1185">Reference proteome</keyword>
<gene>
    <name evidence="3" type="ORF">D7V88_40805</name>
</gene>
<feature type="domain" description="PEGA" evidence="2">
    <location>
        <begin position="4"/>
        <end position="58"/>
    </location>
</feature>
<proteinExistence type="predicted"/>
<name>A0A3A8HSC9_9BACT</name>
<accession>A0A3A8HSC9</accession>
<comment type="caution">
    <text evidence="3">The sequence shown here is derived from an EMBL/GenBank/DDBJ whole genome shotgun (WGS) entry which is preliminary data.</text>
</comment>